<dbReference type="NCBIfam" id="TIGR03170">
    <property type="entry name" value="flgA_cterm"/>
    <property type="match status" value="1"/>
</dbReference>
<dbReference type="EMBL" id="SIXC01000006">
    <property type="protein sequence ID" value="TBH79886.1"/>
    <property type="molecule type" value="Genomic_DNA"/>
</dbReference>
<sequence>MWRALLSLCGRPVFGTAPTPATARLHSFGRRALPLLLAATLLLSVSARPSLAGPTGGVPQAVWQDNDRDHRRSPSQIKHQLGQQDNVARIALPPDAQKVRAARTGTLLANGQTPLAADGQVSILGQDDWRLKILPAAVVHADTVLLGEIAVPLGRMDQSLWEQLRAKPLWPAPTQEGKPLQVNRSRLSYALRQALGPEVAGRCILPTSLSIQRGGLVFQEDDLRAYVVKSLTPQLAAMPGEAELNEFRLPDYIFLAHSRQRVQLEPGRLSPGRVSLRFAVEEADGTVLRRLAGTANLTLWVTVPAAVQAMNKGDALTAQSVTFLKVNASQLRSVPWDGRGGPWQLTRGLSAGEPILQSDLASQLMVRRGDVVNLIYARGNLRITTQAQALNDGEPGATIPVRNLQTKKQVYAIVRDGSTVEIH</sequence>
<organism evidence="3 4">
    <name type="scientific">Desulfovibrio legallii</name>
    <dbReference type="NCBI Taxonomy" id="571438"/>
    <lineage>
        <taxon>Bacteria</taxon>
        <taxon>Pseudomonadati</taxon>
        <taxon>Thermodesulfobacteriota</taxon>
        <taxon>Desulfovibrionia</taxon>
        <taxon>Desulfovibrionales</taxon>
        <taxon>Desulfovibrionaceae</taxon>
        <taxon>Desulfovibrio</taxon>
    </lineage>
</organism>
<dbReference type="Proteomes" id="UP000292919">
    <property type="component" value="Unassembled WGS sequence"/>
</dbReference>
<protein>
    <submittedName>
        <fullName evidence="3">Flagellar basal body P-ring formation protein FlgA</fullName>
    </submittedName>
</protein>
<evidence type="ECO:0000313" key="4">
    <source>
        <dbReference type="Proteomes" id="UP000292919"/>
    </source>
</evidence>
<dbReference type="InterPro" id="IPR039246">
    <property type="entry name" value="Flagellar_FlgA"/>
</dbReference>
<dbReference type="Gene3D" id="2.30.30.760">
    <property type="match status" value="1"/>
</dbReference>
<accession>A0A6H3FB14</accession>
<keyword evidence="4" id="KW-1185">Reference proteome</keyword>
<dbReference type="RefSeq" id="WP_130957947.1">
    <property type="nucleotide sequence ID" value="NZ_DBFBQU010000141.1"/>
</dbReference>
<dbReference type="GO" id="GO:0044780">
    <property type="term" value="P:bacterial-type flagellum assembly"/>
    <property type="evidence" value="ECO:0007669"/>
    <property type="project" value="InterPro"/>
</dbReference>
<reference evidence="3 4" key="1">
    <citation type="submission" date="2018-12" db="EMBL/GenBank/DDBJ databases">
        <title>First genome draft of Desulfovibrio legallis sp. nov.</title>
        <authorList>
            <person name="Ben Dhia O."/>
            <person name="Najjari A."/>
            <person name="Ferjani R."/>
            <person name="Fhoula I."/>
            <person name="Fardeau M.-L."/>
            <person name="Boudabbous A."/>
            <person name="Ouzari H.I."/>
        </authorList>
    </citation>
    <scope>NUCLEOTIDE SEQUENCE [LARGE SCALE GENOMIC DNA]</scope>
    <source>
        <strain evidence="3 4">H1T</strain>
    </source>
</reference>
<dbReference type="AlphaFoldDB" id="A0A6H3FB14"/>
<evidence type="ECO:0000259" key="2">
    <source>
        <dbReference type="Pfam" id="PF13144"/>
    </source>
</evidence>
<feature type="domain" description="Flagella basal body P-ring formation protein FlgA SAF" evidence="2">
    <location>
        <begin position="303"/>
        <end position="422"/>
    </location>
</feature>
<keyword evidence="3" id="KW-0966">Cell projection</keyword>
<proteinExistence type="predicted"/>
<dbReference type="PANTHER" id="PTHR36307:SF1">
    <property type="entry name" value="FLAGELLA BASAL BODY P-RING FORMATION PROTEIN FLGA"/>
    <property type="match status" value="1"/>
</dbReference>
<dbReference type="Pfam" id="PF13144">
    <property type="entry name" value="ChapFlgA"/>
    <property type="match status" value="1"/>
</dbReference>
<feature type="region of interest" description="Disordered" evidence="1">
    <location>
        <begin position="50"/>
        <end position="73"/>
    </location>
</feature>
<gene>
    <name evidence="3" type="primary">flgA</name>
    <name evidence="3" type="ORF">EB812_06255</name>
</gene>
<keyword evidence="3" id="KW-0282">Flagellum</keyword>
<evidence type="ECO:0000313" key="3">
    <source>
        <dbReference type="EMBL" id="TBH79886.1"/>
    </source>
</evidence>
<name>A0A6H3FB14_9BACT</name>
<keyword evidence="3" id="KW-0969">Cilium</keyword>
<dbReference type="InterPro" id="IPR017585">
    <property type="entry name" value="SAF_FlgA"/>
</dbReference>
<evidence type="ECO:0000256" key="1">
    <source>
        <dbReference type="SAM" id="MobiDB-lite"/>
    </source>
</evidence>
<dbReference type="PANTHER" id="PTHR36307">
    <property type="entry name" value="FLAGELLA BASAL BODY P-RING FORMATION PROTEIN FLGA"/>
    <property type="match status" value="1"/>
</dbReference>
<comment type="caution">
    <text evidence="3">The sequence shown here is derived from an EMBL/GenBank/DDBJ whole genome shotgun (WGS) entry which is preliminary data.</text>
</comment>